<dbReference type="EMBL" id="JAZGUE010000003">
    <property type="protein sequence ID" value="KAL2268783.1"/>
    <property type="molecule type" value="Genomic_DNA"/>
</dbReference>
<dbReference type="RefSeq" id="XP_070867507.1">
    <property type="nucleotide sequence ID" value="XM_071010028.1"/>
</dbReference>
<evidence type="ECO:0000313" key="3">
    <source>
        <dbReference type="Proteomes" id="UP001600064"/>
    </source>
</evidence>
<organism evidence="2 3">
    <name type="scientific">Remersonia thermophila</name>
    <dbReference type="NCBI Taxonomy" id="72144"/>
    <lineage>
        <taxon>Eukaryota</taxon>
        <taxon>Fungi</taxon>
        <taxon>Dikarya</taxon>
        <taxon>Ascomycota</taxon>
        <taxon>Pezizomycotina</taxon>
        <taxon>Sordariomycetes</taxon>
        <taxon>Sordariomycetidae</taxon>
        <taxon>Sordariales</taxon>
        <taxon>Sordariales incertae sedis</taxon>
        <taxon>Remersonia</taxon>
    </lineage>
</organism>
<reference evidence="2 3" key="1">
    <citation type="journal article" date="2024" name="Commun. Biol.">
        <title>Comparative genomic analysis of thermophilic fungi reveals convergent evolutionary adaptations and gene losses.</title>
        <authorList>
            <person name="Steindorff A.S."/>
            <person name="Aguilar-Pontes M.V."/>
            <person name="Robinson A.J."/>
            <person name="Andreopoulos B."/>
            <person name="LaButti K."/>
            <person name="Kuo A."/>
            <person name="Mondo S."/>
            <person name="Riley R."/>
            <person name="Otillar R."/>
            <person name="Haridas S."/>
            <person name="Lipzen A."/>
            <person name="Grimwood J."/>
            <person name="Schmutz J."/>
            <person name="Clum A."/>
            <person name="Reid I.D."/>
            <person name="Moisan M.C."/>
            <person name="Butler G."/>
            <person name="Nguyen T.T.M."/>
            <person name="Dewar K."/>
            <person name="Conant G."/>
            <person name="Drula E."/>
            <person name="Henrissat B."/>
            <person name="Hansel C."/>
            <person name="Singer S."/>
            <person name="Hutchinson M.I."/>
            <person name="de Vries R.P."/>
            <person name="Natvig D.O."/>
            <person name="Powell A.J."/>
            <person name="Tsang A."/>
            <person name="Grigoriev I.V."/>
        </authorList>
    </citation>
    <scope>NUCLEOTIDE SEQUENCE [LARGE SCALE GENOMIC DNA]</scope>
    <source>
        <strain evidence="2 3">ATCC 22073</strain>
    </source>
</reference>
<feature type="compositionally biased region" description="Low complexity" evidence="1">
    <location>
        <begin position="704"/>
        <end position="716"/>
    </location>
</feature>
<feature type="compositionally biased region" description="Polar residues" evidence="1">
    <location>
        <begin position="323"/>
        <end position="336"/>
    </location>
</feature>
<feature type="compositionally biased region" description="Polar residues" evidence="1">
    <location>
        <begin position="224"/>
        <end position="237"/>
    </location>
</feature>
<feature type="compositionally biased region" description="Low complexity" evidence="1">
    <location>
        <begin position="868"/>
        <end position="882"/>
    </location>
</feature>
<comment type="caution">
    <text evidence="2">The sequence shown here is derived from an EMBL/GenBank/DDBJ whole genome shotgun (WGS) entry which is preliminary data.</text>
</comment>
<protein>
    <submittedName>
        <fullName evidence="2">Uncharacterized protein</fullName>
    </submittedName>
</protein>
<dbReference type="SUPFAM" id="SSF50960">
    <property type="entry name" value="TolB, C-terminal domain"/>
    <property type="match status" value="1"/>
</dbReference>
<gene>
    <name evidence="2" type="ORF">VTJ83DRAFT_3629</name>
</gene>
<feature type="compositionally biased region" description="Low complexity" evidence="1">
    <location>
        <begin position="740"/>
        <end position="754"/>
    </location>
</feature>
<feature type="compositionally biased region" description="Polar residues" evidence="1">
    <location>
        <begin position="276"/>
        <end position="287"/>
    </location>
</feature>
<feature type="compositionally biased region" description="Basic and acidic residues" evidence="1">
    <location>
        <begin position="187"/>
        <end position="204"/>
    </location>
</feature>
<name>A0ABR4DEI4_9PEZI</name>
<feature type="region of interest" description="Disordered" evidence="1">
    <location>
        <begin position="319"/>
        <end position="338"/>
    </location>
</feature>
<keyword evidence="3" id="KW-1185">Reference proteome</keyword>
<feature type="region of interest" description="Disordered" evidence="1">
    <location>
        <begin position="868"/>
        <end position="887"/>
    </location>
</feature>
<dbReference type="Proteomes" id="UP001600064">
    <property type="component" value="Unassembled WGS sequence"/>
</dbReference>
<sequence length="988" mass="105105">MEAAPLARPIEYLLPSITSTSAIITHFIRSSVRAAHADLGAVTRDLSDLRLVLELLRDETNVPLHLQGQILVMLESCGNVLIRIDSILSRCPDPAKWLEYGREQVTKCRTTLALFRAALALALETVALNSSASRPADVEAVKVGLRADASRLTELARSAEHGTPDAEPVLAAYLRVVTSYVSSPGDSGEKRGEGSEEQDPKAEQGRPVLELAVSSLRINEERPSSGNTPSKDPNQTDVVPLLKHDGSHWTPSQDGTAPCPEGHRAINPHDDGPRNIQESPTLGSTAEDSLPPAQRPLPPPGIQPVWKRNGSLQSESLPRFSWQRDSPTESLNSNLDFNGGKFPQVTPVASMVSRRSTGSSSGSALRTSFEKFPSSPTSDPPPNYRRTWVDGPVHIPSSSPSRAVPCPVKNPHRLPITIIPRRHLADKGKVSEVLHVDTSPLSTYIATKHGNKLVKVWSVQRNALHGTIKTTSYVQPRLRSREYFVRSHAILSEGATLIAVTTHFGLTIEIYNFSKGGSNGAKKVQVIEDAHRWAASPRDEASPHYHTHDQDSLAVYRPKPDRIDRYVLAPPGAKSPLIQDPTRSIHLARADLPFLPKFPELAYNPDATMLVAAAGPRPGDPVKEHSAILIAWRVEHGRLPIPATAPDADDDERHKPYRVCVPSHPGLRFALPTCLASHGDVAVSVWIPASTPAEATTDLTGTVAPSPLTPSSTAAGTAGGASGGRKSAFSFHSKKHHHTATSSATPSPLSITPSNMTLDTLSHAPSMSSITSTPTTAPAGGGTVTAQDRIVLVWHLPTNTTRLFAIPAHAQAAISPNCRHVAYCSVERGEFVVVDLAPLIPPFVSSPVPTPPRYPSSAMQGMSPLSTGGAAAGFAGDSSSEPSPEEVWRWPEVVRETGFASFGQMEGMSSAAGTGAPGGGGGAGGGSGGPSVFEFSRDGRMLIIGDKKGGLGVYEVRGGGEEEQRFELGVGDEVAWADVVDAGAAGML</sequence>
<feature type="region of interest" description="Disordered" evidence="1">
    <location>
        <begin position="181"/>
        <end position="308"/>
    </location>
</feature>
<feature type="region of interest" description="Disordered" evidence="1">
    <location>
        <begin position="697"/>
        <end position="755"/>
    </location>
</feature>
<dbReference type="GeneID" id="98124672"/>
<proteinExistence type="predicted"/>
<evidence type="ECO:0000256" key="1">
    <source>
        <dbReference type="SAM" id="MobiDB-lite"/>
    </source>
</evidence>
<feature type="region of interest" description="Disordered" evidence="1">
    <location>
        <begin position="352"/>
        <end position="383"/>
    </location>
</feature>
<accession>A0ABR4DEI4</accession>
<feature type="compositionally biased region" description="Basic and acidic residues" evidence="1">
    <location>
        <begin position="261"/>
        <end position="273"/>
    </location>
</feature>
<evidence type="ECO:0000313" key="2">
    <source>
        <dbReference type="EMBL" id="KAL2268783.1"/>
    </source>
</evidence>
<feature type="compositionally biased region" description="Low complexity" evidence="1">
    <location>
        <begin position="352"/>
        <end position="367"/>
    </location>
</feature>
<feature type="compositionally biased region" description="Pro residues" evidence="1">
    <location>
        <begin position="293"/>
        <end position="302"/>
    </location>
</feature>